<dbReference type="EMBL" id="JAUSUC010000012">
    <property type="protein sequence ID" value="MDQ0214904.1"/>
    <property type="molecule type" value="Genomic_DNA"/>
</dbReference>
<sequence length="59" mass="6735">MISVVLDEPRSNDRIEEIDGIQTVIDPRLKTVSEKYVVGLFKFLGFKQLVLRNGPRSNC</sequence>
<evidence type="ECO:0000313" key="1">
    <source>
        <dbReference type="EMBL" id="MDQ0214904.1"/>
    </source>
</evidence>
<dbReference type="RefSeq" id="WP_307256902.1">
    <property type="nucleotide sequence ID" value="NZ_JAUSUC010000012.1"/>
</dbReference>
<dbReference type="Proteomes" id="UP001237207">
    <property type="component" value="Unassembled WGS sequence"/>
</dbReference>
<dbReference type="AlphaFoldDB" id="A0AAJ1SYK6"/>
<accession>A0AAJ1SYK6</accession>
<comment type="caution">
    <text evidence="1">The sequence shown here is derived from an EMBL/GenBank/DDBJ whole genome shotgun (WGS) entry which is preliminary data.</text>
</comment>
<gene>
    <name evidence="1" type="ORF">J2S13_001303</name>
</gene>
<name>A0AAJ1SYK6_9BACI</name>
<evidence type="ECO:0000313" key="2">
    <source>
        <dbReference type="Proteomes" id="UP001237207"/>
    </source>
</evidence>
<keyword evidence="2" id="KW-1185">Reference proteome</keyword>
<proteinExistence type="predicted"/>
<reference evidence="1" key="1">
    <citation type="submission" date="2023-07" db="EMBL/GenBank/DDBJ databases">
        <title>Genomic Encyclopedia of Type Strains, Phase IV (KMG-IV): sequencing the most valuable type-strain genomes for metagenomic binning, comparative biology and taxonomic classification.</title>
        <authorList>
            <person name="Goeker M."/>
        </authorList>
    </citation>
    <scope>NUCLEOTIDE SEQUENCE</scope>
    <source>
        <strain evidence="1">DSM 23947</strain>
    </source>
</reference>
<organism evidence="1 2">
    <name type="scientific">Oikeobacillus pervagus</name>
    <dbReference type="NCBI Taxonomy" id="1325931"/>
    <lineage>
        <taxon>Bacteria</taxon>
        <taxon>Bacillati</taxon>
        <taxon>Bacillota</taxon>
        <taxon>Bacilli</taxon>
        <taxon>Bacillales</taxon>
        <taxon>Bacillaceae</taxon>
        <taxon>Oikeobacillus</taxon>
    </lineage>
</organism>
<protein>
    <submittedName>
        <fullName evidence="1">Uncharacterized protein</fullName>
    </submittedName>
</protein>